<name>K2NGJ6_TRYCR</name>
<sequence length="975" mass="107729">MWTGALKAHQHLRTMRRWNDVHVGVGQDGMVSNEPRCERDEEDNVGTTHASSHAHISIECDRGVMKRSRDEAIESDGNDLGSQLTPLLVGCTGSASVREERGVMEEIVDDGAAHNAVEVVVSHSTEVAVCEVIVLDDDSQSAEQSNVLSLKTSTPTSYSGKLGQLLNSETSALTSSTSNGQSPPSMNLSTEQQHVFDLVVKYGRSVFLTGGAGTGKSHLLRAIIEALPRSSTFVTATTGIAALNLGGSTLHSFAGCGIVDFQTHSAEDVCDTVRSKSRAKRNWRFCKVLVVDEVSMMDAWFFDVLEYVARKIRGDNSPFGGIQLVLAGDFLQLPPVVKHSGQDPRFCFESEAWCRVNPRVCILSQRFRQHDEGFFRMLNEIRCGVLTAASLALLASLSATTTVRFVQEAARDVKTEGVMEGTLGTSPPCLLTARDVVDSRGRTRAERYDGFSILRARRAEVDAVNSERFNELKTEIFSYQGFHWGEGKYPADLPAVVSVRIGCRVMLLKNLDVSVGLVNGSVGTVENFIDIRKVRDFSNKTTPVDLRNMAQHTFLPVVRFETCKGNDSKDSACGRLVMVEPHRWSVLQGDREVSYSVQIPLQLAYAITIHKSQGMSLSRVNVDFKGIFEEGQAYVALSRCTDLNSLVIENFDAHRVNPNAKALAYYKALAEAVEAEEKAEKKMLHARLRHPWGYNDLDDDDDDDDGEQEDNQSHSRIHSDAARKRRNVADFVEEIRQRITPSYILWSSLRQRVLSTAELASSVHGALLVMDTTSLLALGSSHNSTALYEKVFVKNQNMMRVPRLVKEELLRTASVSGVEVRVTPTVCLSFSSLRSNSPGGTCVHEAAELAAGTLCLMEDAKSDFVLDEQRGGETRPLPPSAPEWEGFFSRCDWSDCELNNTCAGPYNHPHQQHIELLEFSCYLLEQYSSHQAVLVCTESIELAARALAVGLRVCSMMYLCPVDWARILDEEAKSK</sequence>
<keyword evidence="5 10" id="KW-0378">Hydrolase</keyword>
<evidence type="ECO:0000256" key="3">
    <source>
        <dbReference type="ARBA" id="ARBA00011245"/>
    </source>
</evidence>
<keyword evidence="4 10" id="KW-0547">Nucleotide-binding</keyword>
<dbReference type="InterPro" id="IPR003593">
    <property type="entry name" value="AAA+_ATPase"/>
</dbReference>
<keyword evidence="8 10" id="KW-0233">DNA recombination</keyword>
<dbReference type="InterPro" id="IPR010285">
    <property type="entry name" value="DNA_helicase_pif1-like_DEAD"/>
</dbReference>
<dbReference type="CDD" id="cd18809">
    <property type="entry name" value="SF1_C_RecD"/>
    <property type="match status" value="1"/>
</dbReference>
<dbReference type="PANTHER" id="PTHR47642:SF7">
    <property type="entry name" value="ATP-DEPENDENT DNA HELICASE PIF1"/>
    <property type="match status" value="1"/>
</dbReference>
<dbReference type="PANTHER" id="PTHR47642">
    <property type="entry name" value="ATP-DEPENDENT DNA HELICASE"/>
    <property type="match status" value="1"/>
</dbReference>
<dbReference type="Proteomes" id="UP000007350">
    <property type="component" value="Unassembled WGS sequence"/>
</dbReference>
<dbReference type="Pfam" id="PF21530">
    <property type="entry name" value="Pif1_2B_dom"/>
    <property type="match status" value="1"/>
</dbReference>
<dbReference type="Pfam" id="PF05970">
    <property type="entry name" value="PIF1"/>
    <property type="match status" value="1"/>
</dbReference>
<dbReference type="GO" id="GO:0000723">
    <property type="term" value="P:telomere maintenance"/>
    <property type="evidence" value="ECO:0007669"/>
    <property type="project" value="InterPro"/>
</dbReference>
<dbReference type="EMBL" id="AHKC01016861">
    <property type="protein sequence ID" value="EKF28067.1"/>
    <property type="molecule type" value="Genomic_DNA"/>
</dbReference>
<dbReference type="SUPFAM" id="SSF52540">
    <property type="entry name" value="P-loop containing nucleoside triphosphate hydrolases"/>
    <property type="match status" value="2"/>
</dbReference>
<evidence type="ECO:0000256" key="11">
    <source>
        <dbReference type="SAM" id="MobiDB-lite"/>
    </source>
</evidence>
<dbReference type="OrthoDB" id="272985at2759"/>
<comment type="catalytic activity">
    <reaction evidence="9 10">
        <text>ATP + H2O = ADP + phosphate + H(+)</text>
        <dbReference type="Rhea" id="RHEA:13065"/>
        <dbReference type="ChEBI" id="CHEBI:15377"/>
        <dbReference type="ChEBI" id="CHEBI:15378"/>
        <dbReference type="ChEBI" id="CHEBI:30616"/>
        <dbReference type="ChEBI" id="CHEBI:43474"/>
        <dbReference type="ChEBI" id="CHEBI:456216"/>
        <dbReference type="EC" id="5.6.2.3"/>
    </reaction>
</comment>
<keyword evidence="10" id="KW-0227">DNA damage</keyword>
<dbReference type="InterPro" id="IPR027417">
    <property type="entry name" value="P-loop_NTPase"/>
</dbReference>
<dbReference type="SMART" id="SM00382">
    <property type="entry name" value="AAA"/>
    <property type="match status" value="1"/>
</dbReference>
<evidence type="ECO:0000259" key="12">
    <source>
        <dbReference type="SMART" id="SM00382"/>
    </source>
</evidence>
<keyword evidence="10" id="KW-0234">DNA repair</keyword>
<gene>
    <name evidence="13" type="ORF">MOQ_008197</name>
</gene>
<proteinExistence type="inferred from homology"/>
<dbReference type="GO" id="GO:0043139">
    <property type="term" value="F:5'-3' DNA helicase activity"/>
    <property type="evidence" value="ECO:0007669"/>
    <property type="project" value="UniProtKB-EC"/>
</dbReference>
<dbReference type="AlphaFoldDB" id="K2NGJ6"/>
<evidence type="ECO:0000313" key="13">
    <source>
        <dbReference type="EMBL" id="EKF28067.1"/>
    </source>
</evidence>
<evidence type="ECO:0000256" key="7">
    <source>
        <dbReference type="ARBA" id="ARBA00022840"/>
    </source>
</evidence>
<evidence type="ECO:0000256" key="10">
    <source>
        <dbReference type="RuleBase" id="RU363044"/>
    </source>
</evidence>
<dbReference type="GO" id="GO:0006310">
    <property type="term" value="P:DNA recombination"/>
    <property type="evidence" value="ECO:0007669"/>
    <property type="project" value="UniProtKB-KW"/>
</dbReference>
<accession>K2NGJ6</accession>
<comment type="caution">
    <text evidence="13">The sequence shown here is derived from an EMBL/GenBank/DDBJ whole genome shotgun (WGS) entry which is preliminary data.</text>
</comment>
<feature type="region of interest" description="Disordered" evidence="11">
    <location>
        <begin position="29"/>
        <end position="54"/>
    </location>
</feature>
<protein>
    <recommendedName>
        <fullName evidence="10">ATP-dependent DNA helicase</fullName>
        <ecNumber evidence="10">5.6.2.3</ecNumber>
    </recommendedName>
</protein>
<organism evidence="13 14">
    <name type="scientific">Trypanosoma cruzi marinkellei</name>
    <dbReference type="NCBI Taxonomy" id="85056"/>
    <lineage>
        <taxon>Eukaryota</taxon>
        <taxon>Discoba</taxon>
        <taxon>Euglenozoa</taxon>
        <taxon>Kinetoplastea</taxon>
        <taxon>Metakinetoplastina</taxon>
        <taxon>Trypanosomatida</taxon>
        <taxon>Trypanosomatidae</taxon>
        <taxon>Trypanosoma</taxon>
        <taxon>Schizotrypanum</taxon>
    </lineage>
</organism>
<evidence type="ECO:0000256" key="5">
    <source>
        <dbReference type="ARBA" id="ARBA00022801"/>
    </source>
</evidence>
<dbReference type="InterPro" id="IPR003840">
    <property type="entry name" value="DNA_helicase_dom"/>
</dbReference>
<reference evidence="13 14" key="1">
    <citation type="journal article" date="2012" name="BMC Genomics">
        <title>Comparative genomic analysis of human infective Trypanosoma cruzi lineages with the bat-restricted subspecies T. cruzi marinkellei.</title>
        <authorList>
            <person name="Franzen O."/>
            <person name="Talavera-Lopez C."/>
            <person name="Ochaya S."/>
            <person name="Butler C.E."/>
            <person name="Messenger L.A."/>
            <person name="Lewis M.D."/>
            <person name="Llewellyn M.S."/>
            <person name="Marinkelle C.J."/>
            <person name="Tyler K.M."/>
            <person name="Miles M.A."/>
            <person name="Andersson B."/>
        </authorList>
    </citation>
    <scope>NUCLEOTIDE SEQUENCE [LARGE SCALE GENOMIC DNA]</scope>
    <source>
        <strain evidence="13 14">B7</strain>
    </source>
</reference>
<dbReference type="InterPro" id="IPR049163">
    <property type="entry name" value="Pif1-like_2B_dom"/>
</dbReference>
<dbReference type="Pfam" id="PF02689">
    <property type="entry name" value="Herpes_Helicase"/>
    <property type="match status" value="1"/>
</dbReference>
<evidence type="ECO:0000256" key="9">
    <source>
        <dbReference type="ARBA" id="ARBA00048954"/>
    </source>
</evidence>
<evidence type="ECO:0000256" key="6">
    <source>
        <dbReference type="ARBA" id="ARBA00022806"/>
    </source>
</evidence>
<feature type="region of interest" description="Disordered" evidence="11">
    <location>
        <begin position="695"/>
        <end position="721"/>
    </location>
</feature>
<keyword evidence="14" id="KW-1185">Reference proteome</keyword>
<comment type="subunit">
    <text evidence="3">Monomer.</text>
</comment>
<evidence type="ECO:0000313" key="14">
    <source>
        <dbReference type="Proteomes" id="UP000007350"/>
    </source>
</evidence>
<dbReference type="GO" id="GO:0006281">
    <property type="term" value="P:DNA repair"/>
    <property type="evidence" value="ECO:0007669"/>
    <property type="project" value="UniProtKB-KW"/>
</dbReference>
<feature type="compositionally biased region" description="Basic and acidic residues" evidence="11">
    <location>
        <begin position="711"/>
        <end position="721"/>
    </location>
</feature>
<evidence type="ECO:0000256" key="8">
    <source>
        <dbReference type="ARBA" id="ARBA00023172"/>
    </source>
</evidence>
<feature type="compositionally biased region" description="Acidic residues" evidence="11">
    <location>
        <begin position="696"/>
        <end position="710"/>
    </location>
</feature>
<evidence type="ECO:0000256" key="2">
    <source>
        <dbReference type="ARBA" id="ARBA00009781"/>
    </source>
</evidence>
<evidence type="ECO:0000256" key="4">
    <source>
        <dbReference type="ARBA" id="ARBA00022741"/>
    </source>
</evidence>
<keyword evidence="7 10" id="KW-0067">ATP-binding</keyword>
<dbReference type="GO" id="GO:0005524">
    <property type="term" value="F:ATP binding"/>
    <property type="evidence" value="ECO:0007669"/>
    <property type="project" value="UniProtKB-KW"/>
</dbReference>
<dbReference type="Gene3D" id="3.40.50.300">
    <property type="entry name" value="P-loop containing nucleotide triphosphate hydrolases"/>
    <property type="match status" value="1"/>
</dbReference>
<dbReference type="GO" id="GO:0016887">
    <property type="term" value="F:ATP hydrolysis activity"/>
    <property type="evidence" value="ECO:0007669"/>
    <property type="project" value="RHEA"/>
</dbReference>
<comment type="cofactor">
    <cofactor evidence="1 10">
        <name>Mg(2+)</name>
        <dbReference type="ChEBI" id="CHEBI:18420"/>
    </cofactor>
</comment>
<dbReference type="EC" id="5.6.2.3" evidence="10"/>
<dbReference type="InterPro" id="IPR051055">
    <property type="entry name" value="PIF1_helicase"/>
</dbReference>
<comment type="similarity">
    <text evidence="2">Belongs to the helicase family. PIF1 subfamily.</text>
</comment>
<dbReference type="CDD" id="cd18037">
    <property type="entry name" value="DEXSc_Pif1_like"/>
    <property type="match status" value="1"/>
</dbReference>
<evidence type="ECO:0000256" key="1">
    <source>
        <dbReference type="ARBA" id="ARBA00001946"/>
    </source>
</evidence>
<feature type="domain" description="AAA+ ATPase" evidence="12">
    <location>
        <begin position="202"/>
        <end position="357"/>
    </location>
</feature>
<keyword evidence="6 10" id="KW-0347">Helicase</keyword>